<dbReference type="PROSITE" id="PS01241">
    <property type="entry name" value="LINK_1"/>
    <property type="match status" value="1"/>
</dbReference>
<feature type="disulfide bond" evidence="10">
    <location>
        <begin position="180"/>
        <end position="189"/>
    </location>
</feature>
<dbReference type="PROSITE" id="PS50213">
    <property type="entry name" value="FAS1"/>
    <property type="match status" value="2"/>
</dbReference>
<dbReference type="PANTHER" id="PTHR24038:SF0">
    <property type="entry name" value="STABILIN-2"/>
    <property type="match status" value="1"/>
</dbReference>
<dbReference type="SUPFAM" id="SSF56436">
    <property type="entry name" value="C-type lectin-like"/>
    <property type="match status" value="1"/>
</dbReference>
<feature type="disulfide bond" evidence="11">
    <location>
        <begin position="355"/>
        <end position="376"/>
    </location>
</feature>
<dbReference type="SUPFAM" id="SSF57196">
    <property type="entry name" value="EGF/Laminin"/>
    <property type="match status" value="1"/>
</dbReference>
<dbReference type="Pfam" id="PF00193">
    <property type="entry name" value="Xlink"/>
    <property type="match status" value="1"/>
</dbReference>
<evidence type="ECO:0000313" key="16">
    <source>
        <dbReference type="Ensembl" id="ENSSFAP00005009334.1"/>
    </source>
</evidence>
<dbReference type="InterPro" id="IPR016187">
    <property type="entry name" value="CTDL_fold"/>
</dbReference>
<evidence type="ECO:0000259" key="15">
    <source>
        <dbReference type="PROSITE" id="PS50963"/>
    </source>
</evidence>
<keyword evidence="8" id="KW-0325">Glycoprotein</keyword>
<proteinExistence type="predicted"/>
<evidence type="ECO:0000256" key="7">
    <source>
        <dbReference type="ARBA" id="ARBA00023170"/>
    </source>
</evidence>
<dbReference type="Gene3D" id="2.10.25.10">
    <property type="entry name" value="Laminin"/>
    <property type="match status" value="2"/>
</dbReference>
<keyword evidence="7" id="KW-0675">Receptor</keyword>
<protein>
    <recommendedName>
        <fullName evidence="18">Stabilin 2</fullName>
    </recommendedName>
</protein>
<dbReference type="SMART" id="SM00445">
    <property type="entry name" value="LINK"/>
    <property type="match status" value="1"/>
</dbReference>
<dbReference type="PROSITE" id="PS50963">
    <property type="entry name" value="LINK_2"/>
    <property type="match status" value="1"/>
</dbReference>
<dbReference type="Proteomes" id="UP000472267">
    <property type="component" value="Chromosome 17"/>
</dbReference>
<dbReference type="Pfam" id="PF12947">
    <property type="entry name" value="EGF_3"/>
    <property type="match status" value="2"/>
</dbReference>
<evidence type="ECO:0000259" key="13">
    <source>
        <dbReference type="PROSITE" id="PS50026"/>
    </source>
</evidence>
<reference evidence="16" key="2">
    <citation type="submission" date="2025-08" db="UniProtKB">
        <authorList>
            <consortium name="Ensembl"/>
        </authorList>
    </citation>
    <scope>IDENTIFICATION</scope>
</reference>
<dbReference type="InterPro" id="IPR016186">
    <property type="entry name" value="C-type_lectin-like/link_sf"/>
</dbReference>
<dbReference type="OMA" id="TCKACSC"/>
<evidence type="ECO:0000256" key="1">
    <source>
        <dbReference type="ARBA" id="ARBA00004479"/>
    </source>
</evidence>
<dbReference type="PRINTS" id="PR01265">
    <property type="entry name" value="LINKMODULE"/>
</dbReference>
<keyword evidence="5 12" id="KW-0472">Membrane</keyword>
<evidence type="ECO:0000313" key="17">
    <source>
        <dbReference type="Proteomes" id="UP000472267"/>
    </source>
</evidence>
<dbReference type="FunFam" id="3.10.100.10:FF:000001">
    <property type="entry name" value="Hyaluronan proteoglycan link protein 1"/>
    <property type="match status" value="1"/>
</dbReference>
<keyword evidence="3 12" id="KW-0812">Transmembrane</keyword>
<feature type="domain" description="EGF-like" evidence="13">
    <location>
        <begin position="193"/>
        <end position="231"/>
    </location>
</feature>
<dbReference type="FunFam" id="2.10.25.10:FF:000040">
    <property type="entry name" value="Stabilin 2"/>
    <property type="match status" value="1"/>
</dbReference>
<dbReference type="PANTHER" id="PTHR24038">
    <property type="entry name" value="STABILIN"/>
    <property type="match status" value="1"/>
</dbReference>
<dbReference type="SMART" id="SM00554">
    <property type="entry name" value="FAS1"/>
    <property type="match status" value="1"/>
</dbReference>
<dbReference type="CDD" id="cd00055">
    <property type="entry name" value="EGF_Lam"/>
    <property type="match status" value="1"/>
</dbReference>
<dbReference type="InterPro" id="IPR000538">
    <property type="entry name" value="Link_dom"/>
</dbReference>
<dbReference type="PROSITE" id="PS01186">
    <property type="entry name" value="EGF_2"/>
    <property type="match status" value="2"/>
</dbReference>
<dbReference type="Gene3D" id="3.10.100.10">
    <property type="entry name" value="Mannose-Binding Protein A, subunit A"/>
    <property type="match status" value="1"/>
</dbReference>
<evidence type="ECO:0000256" key="8">
    <source>
        <dbReference type="ARBA" id="ARBA00023180"/>
    </source>
</evidence>
<dbReference type="InterPro" id="IPR000782">
    <property type="entry name" value="FAS1_domain"/>
</dbReference>
<evidence type="ECO:0000256" key="6">
    <source>
        <dbReference type="ARBA" id="ARBA00023157"/>
    </source>
</evidence>
<comment type="subcellular location">
    <subcellularLocation>
        <location evidence="1">Membrane</location>
        <topology evidence="1">Single-pass type I membrane protein</topology>
    </subcellularLocation>
</comment>
<feature type="domain" description="FAS1" evidence="14">
    <location>
        <begin position="1"/>
        <end position="51"/>
    </location>
</feature>
<evidence type="ECO:0000256" key="5">
    <source>
        <dbReference type="ARBA" id="ARBA00023136"/>
    </source>
</evidence>
<feature type="disulfide bond" evidence="11">
    <location>
        <begin position="331"/>
        <end position="400"/>
    </location>
</feature>
<dbReference type="PROSITE" id="PS50026">
    <property type="entry name" value="EGF_3"/>
    <property type="match status" value="4"/>
</dbReference>
<dbReference type="AlphaFoldDB" id="A0A672GDM4"/>
<dbReference type="InParanoid" id="A0A672GDM4"/>
<dbReference type="Pfam" id="PF23106">
    <property type="entry name" value="EGF_Teneurin"/>
    <property type="match status" value="1"/>
</dbReference>
<dbReference type="InterPro" id="IPR000742">
    <property type="entry name" value="EGF"/>
</dbReference>
<evidence type="ECO:0000256" key="3">
    <source>
        <dbReference type="ARBA" id="ARBA00022692"/>
    </source>
</evidence>
<keyword evidence="9" id="KW-0424">Laminin EGF-like domain</keyword>
<feature type="domain" description="FAS1" evidence="14">
    <location>
        <begin position="422"/>
        <end position="558"/>
    </location>
</feature>
<feature type="disulfide bond" evidence="10">
    <location>
        <begin position="136"/>
        <end position="145"/>
    </location>
</feature>
<organism evidence="16 17">
    <name type="scientific">Salarias fasciatus</name>
    <name type="common">Jewelled blenny</name>
    <name type="synonym">Blennius fasciatus</name>
    <dbReference type="NCBI Taxonomy" id="181472"/>
    <lineage>
        <taxon>Eukaryota</taxon>
        <taxon>Metazoa</taxon>
        <taxon>Chordata</taxon>
        <taxon>Craniata</taxon>
        <taxon>Vertebrata</taxon>
        <taxon>Euteleostomi</taxon>
        <taxon>Actinopterygii</taxon>
        <taxon>Neopterygii</taxon>
        <taxon>Teleostei</taxon>
        <taxon>Neoteleostei</taxon>
        <taxon>Acanthomorphata</taxon>
        <taxon>Ovalentaria</taxon>
        <taxon>Blenniimorphae</taxon>
        <taxon>Blenniiformes</taxon>
        <taxon>Blennioidei</taxon>
        <taxon>Blenniidae</taxon>
        <taxon>Salariinae</taxon>
        <taxon>Salarias</taxon>
    </lineage>
</organism>
<sequence length="694" mass="75602">MVNDVLHQPVTVFLPSDAVMASLPQEQKDFLFDQHNRPQLLEYLKYHIVQGQRVRRASCMTACVFSQEMQKCDLPSVYVTKNSGCRSICRVGIWKPKCCRGYYGRDCLACPGGARSPCNNRGTCDDGHLGNGTCACEAGFGGVACELCSGGFYGPMCKACNCSEHGSCEDGRRGTGLCFCEPGWTGDRCDVQTVDVCNMWNGGCAKGATCSQNGEVVTCTCPKGHTGDGFSCQPVDPCASGENGGCHEHAICTMAAPGKKKCSCKDGYIGDGLTCEVKQLPISRCLQDNGGCHQDAKCTDLHFEDATLGVFHYRSERGQYKLNYTAAQQACTAAAGGLATYTQLSYAQQAGMNMCAAGWLDQARVAYPTTYSNPNCGFGHVGIVDYGTRKNLSETWDTFCYRMKEVQCECRPGYVGDGFSCTGNLLQVLRSTPTFSNFLTQILNFSQVSESGKQFVKRLSNLTVRSTLFVPDNSGLPDNQTLSQRDIEFHLSEGQALPLSQLRNGSRIRTRVGSLSVLGVADLLDPNTLSSRYINDRFVTTSDILAANGIIHVLQGPLKAPPPSHQMAVAHKAGMGVGVVLLLLLVAGVLFVGYHFYSRSAKPFRFHYFKVRGLDADHAVRSAVRRLEGPAGVCSSVFIVLSGRSNRRMRRKRRRRTLHRKSTAATSPTRFMSLVQNKLRAPATPAVSRWAIRA</sequence>
<dbReference type="InterPro" id="IPR024731">
    <property type="entry name" value="NELL2-like_EGF"/>
</dbReference>
<dbReference type="GO" id="GO:0005540">
    <property type="term" value="F:hyaluronic acid binding"/>
    <property type="evidence" value="ECO:0007669"/>
    <property type="project" value="InterPro"/>
</dbReference>
<keyword evidence="2 10" id="KW-0245">EGF-like domain</keyword>
<accession>A0A672GDM4</accession>
<dbReference type="GO" id="GO:0016020">
    <property type="term" value="C:membrane"/>
    <property type="evidence" value="ECO:0007669"/>
    <property type="project" value="UniProtKB-SubCell"/>
</dbReference>
<dbReference type="PROSITE" id="PS00022">
    <property type="entry name" value="EGF_1"/>
    <property type="match status" value="2"/>
</dbReference>
<reference evidence="16" key="1">
    <citation type="submission" date="2019-06" db="EMBL/GenBank/DDBJ databases">
        <authorList>
            <consortium name="Wellcome Sanger Institute Data Sharing"/>
        </authorList>
    </citation>
    <scope>NUCLEOTIDE SEQUENCE [LARGE SCALE GENOMIC DNA]</scope>
</reference>
<dbReference type="Ensembl" id="ENSSFAT00005009772.1">
    <property type="protein sequence ID" value="ENSSFAP00005009334.1"/>
    <property type="gene ID" value="ENSSFAG00005005146.1"/>
</dbReference>
<evidence type="ECO:0000256" key="11">
    <source>
        <dbReference type="PROSITE-ProRule" id="PRU00323"/>
    </source>
</evidence>
<feature type="domain" description="EGF-like" evidence="13">
    <location>
        <begin position="153"/>
        <end position="190"/>
    </location>
</feature>
<dbReference type="Gene3D" id="2.30.180.10">
    <property type="entry name" value="FAS1 domain"/>
    <property type="match status" value="2"/>
</dbReference>
<evidence type="ECO:0000256" key="4">
    <source>
        <dbReference type="ARBA" id="ARBA00022989"/>
    </source>
</evidence>
<evidence type="ECO:0000256" key="10">
    <source>
        <dbReference type="PROSITE-ProRule" id="PRU00076"/>
    </source>
</evidence>
<dbReference type="SUPFAM" id="SSF82153">
    <property type="entry name" value="FAS1 domain"/>
    <property type="match status" value="2"/>
</dbReference>
<keyword evidence="17" id="KW-1185">Reference proteome</keyword>
<feature type="domain" description="EGF-like" evidence="13">
    <location>
        <begin position="234"/>
        <end position="276"/>
    </location>
</feature>
<evidence type="ECO:0008006" key="18">
    <source>
        <dbReference type="Google" id="ProtNLM"/>
    </source>
</evidence>
<keyword evidence="6 10" id="KW-1015">Disulfide bond</keyword>
<keyword evidence="4 12" id="KW-1133">Transmembrane helix</keyword>
<feature type="domain" description="EGF-like" evidence="13">
    <location>
        <begin position="106"/>
        <end position="146"/>
    </location>
</feature>
<feature type="domain" description="Link" evidence="15">
    <location>
        <begin position="309"/>
        <end position="402"/>
    </location>
</feature>
<dbReference type="InterPro" id="IPR002049">
    <property type="entry name" value="LE_dom"/>
</dbReference>
<reference evidence="16" key="3">
    <citation type="submission" date="2025-09" db="UniProtKB">
        <authorList>
            <consortium name="Ensembl"/>
        </authorList>
    </citation>
    <scope>IDENTIFICATION</scope>
</reference>
<evidence type="ECO:0000256" key="12">
    <source>
        <dbReference type="SAM" id="Phobius"/>
    </source>
</evidence>
<comment type="caution">
    <text evidence="10">Lacks conserved residue(s) required for the propagation of feature annotation.</text>
</comment>
<dbReference type="GO" id="GO:0007155">
    <property type="term" value="P:cell adhesion"/>
    <property type="evidence" value="ECO:0007669"/>
    <property type="project" value="InterPro"/>
</dbReference>
<name>A0A672GDM4_SALFA</name>
<evidence type="ECO:0000256" key="9">
    <source>
        <dbReference type="ARBA" id="ARBA00023292"/>
    </source>
</evidence>
<dbReference type="InterPro" id="IPR036378">
    <property type="entry name" value="FAS1_dom_sf"/>
</dbReference>
<evidence type="ECO:0000256" key="2">
    <source>
        <dbReference type="ARBA" id="ARBA00022536"/>
    </source>
</evidence>
<dbReference type="Pfam" id="PF02469">
    <property type="entry name" value="Fasciclin"/>
    <property type="match status" value="1"/>
</dbReference>
<dbReference type="SMART" id="SM00181">
    <property type="entry name" value="EGF"/>
    <property type="match status" value="5"/>
</dbReference>
<evidence type="ECO:0000259" key="14">
    <source>
        <dbReference type="PROSITE" id="PS50213"/>
    </source>
</evidence>
<feature type="transmembrane region" description="Helical" evidence="12">
    <location>
        <begin position="573"/>
        <end position="597"/>
    </location>
</feature>